<name>A0ACD1GWQ7_9EURO</name>
<dbReference type="Proteomes" id="UP000249661">
    <property type="component" value="Unassembled WGS sequence"/>
</dbReference>
<organism evidence="1 2">
    <name type="scientific">Aspergillus aculeatinus CBS 121060</name>
    <dbReference type="NCBI Taxonomy" id="1448322"/>
    <lineage>
        <taxon>Eukaryota</taxon>
        <taxon>Fungi</taxon>
        <taxon>Dikarya</taxon>
        <taxon>Ascomycota</taxon>
        <taxon>Pezizomycotina</taxon>
        <taxon>Eurotiomycetes</taxon>
        <taxon>Eurotiomycetidae</taxon>
        <taxon>Eurotiales</taxon>
        <taxon>Aspergillaceae</taxon>
        <taxon>Aspergillus</taxon>
        <taxon>Aspergillus subgen. Circumdati</taxon>
    </lineage>
</organism>
<evidence type="ECO:0000313" key="2">
    <source>
        <dbReference type="Proteomes" id="UP000249661"/>
    </source>
</evidence>
<evidence type="ECO:0000313" key="1">
    <source>
        <dbReference type="EMBL" id="RAH65718.1"/>
    </source>
</evidence>
<dbReference type="EMBL" id="KZ824991">
    <property type="protein sequence ID" value="RAH65718.1"/>
    <property type="molecule type" value="Genomic_DNA"/>
</dbReference>
<protein>
    <submittedName>
        <fullName evidence="1">Uncharacterized protein</fullName>
    </submittedName>
</protein>
<proteinExistence type="predicted"/>
<gene>
    <name evidence="1" type="ORF">BO66DRAFT_199849</name>
</gene>
<reference evidence="1" key="1">
    <citation type="submission" date="2018-02" db="EMBL/GenBank/DDBJ databases">
        <title>The genomes of Aspergillus section Nigri reveals drivers in fungal speciation.</title>
        <authorList>
            <consortium name="DOE Joint Genome Institute"/>
            <person name="Vesth T.C."/>
            <person name="Nybo J."/>
            <person name="Theobald S."/>
            <person name="Brandl J."/>
            <person name="Frisvad J.C."/>
            <person name="Nielsen K.F."/>
            <person name="Lyhne E.K."/>
            <person name="Kogle M.E."/>
            <person name="Kuo A."/>
            <person name="Riley R."/>
            <person name="Clum A."/>
            <person name="Nolan M."/>
            <person name="Lipzen A."/>
            <person name="Salamov A."/>
            <person name="Henrissat B."/>
            <person name="Wiebenga A."/>
            <person name="De vries R.P."/>
            <person name="Grigoriev I.V."/>
            <person name="Mortensen U.H."/>
            <person name="Andersen M.R."/>
            <person name="Baker S.E."/>
        </authorList>
    </citation>
    <scope>NUCLEOTIDE SEQUENCE</scope>
    <source>
        <strain evidence="1">CBS 121060</strain>
    </source>
</reference>
<accession>A0ACD1GWQ7</accession>
<sequence length="70" mass="7554">MPPIAMCEDSRITMAASLASPQRQRNSSSPTIVPRLASTDQVGQQLVAYGDNLLPVFGCPYLYFCVCSGE</sequence>
<keyword evidence="2" id="KW-1185">Reference proteome</keyword>